<dbReference type="AlphaFoldDB" id="A0A2P2Q3E3"/>
<proteinExistence type="predicted"/>
<reference evidence="1" key="1">
    <citation type="submission" date="2018-02" db="EMBL/GenBank/DDBJ databases">
        <title>Rhizophora mucronata_Transcriptome.</title>
        <authorList>
            <person name="Meera S.P."/>
            <person name="Sreeshan A."/>
            <person name="Augustine A."/>
        </authorList>
    </citation>
    <scope>NUCLEOTIDE SEQUENCE</scope>
    <source>
        <tissue evidence="1">Leaf</tissue>
    </source>
</reference>
<organism evidence="1">
    <name type="scientific">Rhizophora mucronata</name>
    <name type="common">Asiatic mangrove</name>
    <dbReference type="NCBI Taxonomy" id="61149"/>
    <lineage>
        <taxon>Eukaryota</taxon>
        <taxon>Viridiplantae</taxon>
        <taxon>Streptophyta</taxon>
        <taxon>Embryophyta</taxon>
        <taxon>Tracheophyta</taxon>
        <taxon>Spermatophyta</taxon>
        <taxon>Magnoliopsida</taxon>
        <taxon>eudicotyledons</taxon>
        <taxon>Gunneridae</taxon>
        <taxon>Pentapetalae</taxon>
        <taxon>rosids</taxon>
        <taxon>fabids</taxon>
        <taxon>Malpighiales</taxon>
        <taxon>Rhizophoraceae</taxon>
        <taxon>Rhizophora</taxon>
    </lineage>
</organism>
<accession>A0A2P2Q3E3</accession>
<dbReference type="EMBL" id="GGEC01081036">
    <property type="protein sequence ID" value="MBX61520.1"/>
    <property type="molecule type" value="Transcribed_RNA"/>
</dbReference>
<protein>
    <submittedName>
        <fullName evidence="1">Uncharacterized protein</fullName>
    </submittedName>
</protein>
<sequence>MNQLKLKQEVSYIAGISEGTDKRAFSLPTLSEILNDSKP</sequence>
<evidence type="ECO:0000313" key="1">
    <source>
        <dbReference type="EMBL" id="MBX61520.1"/>
    </source>
</evidence>
<name>A0A2P2Q3E3_RHIMU</name>